<feature type="domain" description="Radical SAM core" evidence="7">
    <location>
        <begin position="185"/>
        <end position="411"/>
    </location>
</feature>
<keyword evidence="2" id="KW-0004">4Fe-4S</keyword>
<evidence type="ECO:0000313" key="8">
    <source>
        <dbReference type="EMBL" id="PIU42428.1"/>
    </source>
</evidence>
<sequence>MNKQIPKLVIADTQGRIFPHPSLEGVGMEGGAFFRLSECDLIKLPYGSELFSLPDRLAACYDPQTKKNTIIEINPFSKKKERCFPVAAFISPGFTVTYNSAYVEMPKSSVLPLFSYAVVVFCKGGFYVAAIQIDKGLRHDLRHMDMRKIEQNARKFTKLFPSNRLIKHLGTCALTYGCPNAKNFFLHKYEAPLPVSPLCNARCAGCISYQPKKNCSAAQPRIKFVPKPWEIAEAALFHISNTANPIVSFGQGCEGEPLLFWDIIERSIRLIRAKTAKGLINLNTNASKPEAVGRLFDAGLDSMRASLNSAREDYYTRYYKPSRYTFGDILRSIKLAKRKNGFVSANYLTMPGFTDSEDEFTALKRFIDDYRIDMIQWRNLNFDPMEYFRILKIPANRFKTIGIRKEISLIKKHFPSLMMGYFNPSKGQIRHHS</sequence>
<dbReference type="SFLD" id="SFLDS00029">
    <property type="entry name" value="Radical_SAM"/>
    <property type="match status" value="1"/>
</dbReference>
<evidence type="ECO:0000256" key="3">
    <source>
        <dbReference type="ARBA" id="ARBA00022691"/>
    </source>
</evidence>
<dbReference type="GO" id="GO:0003824">
    <property type="term" value="F:catalytic activity"/>
    <property type="evidence" value="ECO:0007669"/>
    <property type="project" value="InterPro"/>
</dbReference>
<dbReference type="CDD" id="cd01335">
    <property type="entry name" value="Radical_SAM"/>
    <property type="match status" value="1"/>
</dbReference>
<reference evidence="8 9" key="1">
    <citation type="submission" date="2017-09" db="EMBL/GenBank/DDBJ databases">
        <title>Depth-based differentiation of microbial function through sediment-hosted aquifers and enrichment of novel symbionts in the deep terrestrial subsurface.</title>
        <authorList>
            <person name="Probst A.J."/>
            <person name="Ladd B."/>
            <person name="Jarett J.K."/>
            <person name="Geller-Mcgrath D.E."/>
            <person name="Sieber C.M."/>
            <person name="Emerson J.B."/>
            <person name="Anantharaman K."/>
            <person name="Thomas B.C."/>
            <person name="Malmstrom R."/>
            <person name="Stieglmeier M."/>
            <person name="Klingl A."/>
            <person name="Woyke T."/>
            <person name="Ryan C.M."/>
            <person name="Banfield J.F."/>
        </authorList>
    </citation>
    <scope>NUCLEOTIDE SEQUENCE [LARGE SCALE GENOMIC DNA]</scope>
    <source>
        <strain evidence="8">CG07_land_8_20_14_0_80_42_15</strain>
    </source>
</reference>
<keyword evidence="5" id="KW-0408">Iron</keyword>
<comment type="cofactor">
    <cofactor evidence="1">
        <name>[4Fe-4S] cluster</name>
        <dbReference type="ChEBI" id="CHEBI:49883"/>
    </cofactor>
</comment>
<dbReference type="InterPro" id="IPR034457">
    <property type="entry name" value="Organic_radical-activating"/>
</dbReference>
<dbReference type="Pfam" id="PF04055">
    <property type="entry name" value="Radical_SAM"/>
    <property type="match status" value="1"/>
</dbReference>
<dbReference type="GO" id="GO:0051539">
    <property type="term" value="F:4 iron, 4 sulfur cluster binding"/>
    <property type="evidence" value="ECO:0007669"/>
    <property type="project" value="UniProtKB-KW"/>
</dbReference>
<dbReference type="GO" id="GO:0046872">
    <property type="term" value="F:metal ion binding"/>
    <property type="evidence" value="ECO:0007669"/>
    <property type="project" value="UniProtKB-KW"/>
</dbReference>
<evidence type="ECO:0000256" key="1">
    <source>
        <dbReference type="ARBA" id="ARBA00001966"/>
    </source>
</evidence>
<evidence type="ECO:0000259" key="7">
    <source>
        <dbReference type="PROSITE" id="PS51918"/>
    </source>
</evidence>
<organism evidence="8 9">
    <name type="scientific">Candidatus Aquitaenariimonas noxiae</name>
    <dbReference type="NCBI Taxonomy" id="1974741"/>
    <lineage>
        <taxon>Bacteria</taxon>
        <taxon>Pseudomonadati</taxon>
        <taxon>Candidatus Omnitrophota</taxon>
        <taxon>Candidatus Aquitaenariimonas</taxon>
    </lineage>
</organism>
<dbReference type="InterPro" id="IPR058240">
    <property type="entry name" value="rSAM_sf"/>
</dbReference>
<dbReference type="SUPFAM" id="SSF102114">
    <property type="entry name" value="Radical SAM enzymes"/>
    <property type="match status" value="1"/>
</dbReference>
<dbReference type="InterPro" id="IPR013785">
    <property type="entry name" value="Aldolase_TIM"/>
</dbReference>
<evidence type="ECO:0000256" key="4">
    <source>
        <dbReference type="ARBA" id="ARBA00022723"/>
    </source>
</evidence>
<protein>
    <submittedName>
        <fullName evidence="8">Radical SAM protein</fullName>
    </submittedName>
</protein>
<proteinExistence type="predicted"/>
<dbReference type="PANTHER" id="PTHR30352:SF5">
    <property type="entry name" value="PYRUVATE FORMATE-LYASE 1-ACTIVATING ENZYME"/>
    <property type="match status" value="1"/>
</dbReference>
<dbReference type="Proteomes" id="UP000230052">
    <property type="component" value="Unassembled WGS sequence"/>
</dbReference>
<evidence type="ECO:0000313" key="9">
    <source>
        <dbReference type="Proteomes" id="UP000230052"/>
    </source>
</evidence>
<evidence type="ECO:0000256" key="5">
    <source>
        <dbReference type="ARBA" id="ARBA00023004"/>
    </source>
</evidence>
<keyword evidence="6" id="KW-0411">Iron-sulfur</keyword>
<gene>
    <name evidence="8" type="ORF">COS99_00260</name>
</gene>
<dbReference type="SFLD" id="SFLDG01109">
    <property type="entry name" value="Uncharacterised_Radical_SAM_Su"/>
    <property type="match status" value="1"/>
</dbReference>
<dbReference type="PROSITE" id="PS51918">
    <property type="entry name" value="RADICAL_SAM"/>
    <property type="match status" value="1"/>
</dbReference>
<dbReference type="InterPro" id="IPR007197">
    <property type="entry name" value="rSAM"/>
</dbReference>
<name>A0A2J0KVC0_9BACT</name>
<keyword evidence="3" id="KW-0949">S-adenosyl-L-methionine</keyword>
<evidence type="ECO:0000256" key="2">
    <source>
        <dbReference type="ARBA" id="ARBA00022485"/>
    </source>
</evidence>
<dbReference type="AlphaFoldDB" id="A0A2J0KVC0"/>
<keyword evidence="4" id="KW-0479">Metal-binding</keyword>
<dbReference type="PANTHER" id="PTHR30352">
    <property type="entry name" value="PYRUVATE FORMATE-LYASE-ACTIVATING ENZYME"/>
    <property type="match status" value="1"/>
</dbReference>
<evidence type="ECO:0000256" key="6">
    <source>
        <dbReference type="ARBA" id="ARBA00023014"/>
    </source>
</evidence>
<dbReference type="EMBL" id="PEWV01000005">
    <property type="protein sequence ID" value="PIU42428.1"/>
    <property type="molecule type" value="Genomic_DNA"/>
</dbReference>
<dbReference type="Gene3D" id="3.20.20.70">
    <property type="entry name" value="Aldolase class I"/>
    <property type="match status" value="1"/>
</dbReference>
<accession>A0A2J0KVC0</accession>
<comment type="caution">
    <text evidence="8">The sequence shown here is derived from an EMBL/GenBank/DDBJ whole genome shotgun (WGS) entry which is preliminary data.</text>
</comment>